<evidence type="ECO:0000256" key="1">
    <source>
        <dbReference type="SAM" id="Phobius"/>
    </source>
</evidence>
<dbReference type="RefSeq" id="WP_264543547.1">
    <property type="nucleotide sequence ID" value="NZ_BAABIP010000011.1"/>
</dbReference>
<name>A0ABP8ZUK2_9FLAO</name>
<reference evidence="4" key="1">
    <citation type="journal article" date="2019" name="Int. J. Syst. Evol. Microbiol.">
        <title>The Global Catalogue of Microorganisms (GCM) 10K type strain sequencing project: providing services to taxonomists for standard genome sequencing and annotation.</title>
        <authorList>
            <consortium name="The Broad Institute Genomics Platform"/>
            <consortium name="The Broad Institute Genome Sequencing Center for Infectious Disease"/>
            <person name="Wu L."/>
            <person name="Ma J."/>
        </authorList>
    </citation>
    <scope>NUCLEOTIDE SEQUENCE [LARGE SCALE GENOMIC DNA]</scope>
    <source>
        <strain evidence="4">JCM 18198</strain>
    </source>
</reference>
<dbReference type="Pfam" id="PF14317">
    <property type="entry name" value="YcxB"/>
    <property type="match status" value="1"/>
</dbReference>
<dbReference type="EMBL" id="BAABIP010000011">
    <property type="protein sequence ID" value="GAA4765756.1"/>
    <property type="molecule type" value="Genomic_DNA"/>
</dbReference>
<accession>A0ABP8ZUK2</accession>
<sequence length="174" mass="20497">MNEGIVINQSLDSNQIAKANILVLITSKLKYFMILVSVAIIFNLIVNIMNPFGVKESSQIDLKEFLPILILILVPYFIWNSLKKSAQKAHLEKRRFFENVNYIFDTTEFKIEGENFNNVYNWNELKKIKETKNWFLIFTNDYQAVALDKNQQKKEKIEELKKFLNSLNIQKSLK</sequence>
<proteinExistence type="predicted"/>
<keyword evidence="1" id="KW-0472">Membrane</keyword>
<dbReference type="InterPro" id="IPR025588">
    <property type="entry name" value="YcxB-like_C"/>
</dbReference>
<gene>
    <name evidence="3" type="ORF">GCM10023230_14200</name>
</gene>
<feature type="transmembrane region" description="Helical" evidence="1">
    <location>
        <begin position="31"/>
        <end position="53"/>
    </location>
</feature>
<evidence type="ECO:0000259" key="2">
    <source>
        <dbReference type="Pfam" id="PF14317"/>
    </source>
</evidence>
<dbReference type="Proteomes" id="UP001500141">
    <property type="component" value="Unassembled WGS sequence"/>
</dbReference>
<comment type="caution">
    <text evidence="3">The sequence shown here is derived from an EMBL/GenBank/DDBJ whole genome shotgun (WGS) entry which is preliminary data.</text>
</comment>
<protein>
    <recommendedName>
        <fullName evidence="2">YcxB-like C-terminal domain-containing protein</fullName>
    </recommendedName>
</protein>
<feature type="domain" description="YcxB-like C-terminal" evidence="2">
    <location>
        <begin position="104"/>
        <end position="164"/>
    </location>
</feature>
<keyword evidence="1" id="KW-0812">Transmembrane</keyword>
<evidence type="ECO:0000313" key="4">
    <source>
        <dbReference type="Proteomes" id="UP001500141"/>
    </source>
</evidence>
<feature type="transmembrane region" description="Helical" evidence="1">
    <location>
        <begin position="65"/>
        <end position="82"/>
    </location>
</feature>
<keyword evidence="1" id="KW-1133">Transmembrane helix</keyword>
<evidence type="ECO:0000313" key="3">
    <source>
        <dbReference type="EMBL" id="GAA4765756.1"/>
    </source>
</evidence>
<keyword evidence="4" id="KW-1185">Reference proteome</keyword>
<organism evidence="3 4">
    <name type="scientific">Flavobacterium hankyongi</name>
    <dbReference type="NCBI Taxonomy" id="1176532"/>
    <lineage>
        <taxon>Bacteria</taxon>
        <taxon>Pseudomonadati</taxon>
        <taxon>Bacteroidota</taxon>
        <taxon>Flavobacteriia</taxon>
        <taxon>Flavobacteriales</taxon>
        <taxon>Flavobacteriaceae</taxon>
        <taxon>Flavobacterium</taxon>
    </lineage>
</organism>